<keyword evidence="4" id="KW-0067">ATP-binding</keyword>
<dbReference type="EMBL" id="BARU01017116">
    <property type="protein sequence ID" value="GAH56536.1"/>
    <property type="molecule type" value="Genomic_DNA"/>
</dbReference>
<proteinExistence type="inferred from homology"/>
<dbReference type="GO" id="GO:0052381">
    <property type="term" value="F:tRNA dimethylallyltransferase activity"/>
    <property type="evidence" value="ECO:0007669"/>
    <property type="project" value="TreeGrafter"/>
</dbReference>
<name>X1GF82_9ZZZZ</name>
<gene>
    <name evidence="5" type="ORF">S03H2_28415</name>
</gene>
<evidence type="ECO:0000256" key="3">
    <source>
        <dbReference type="ARBA" id="ARBA00022741"/>
    </source>
</evidence>
<comment type="similarity">
    <text evidence="1">Belongs to the IPP transferase family.</text>
</comment>
<accession>X1GF82</accession>
<dbReference type="Gene3D" id="3.40.50.300">
    <property type="entry name" value="P-loop containing nucleotide triphosphate hydrolases"/>
    <property type="match status" value="1"/>
</dbReference>
<comment type="caution">
    <text evidence="5">The sequence shown here is derived from an EMBL/GenBank/DDBJ whole genome shotgun (WGS) entry which is preliminary data.</text>
</comment>
<dbReference type="GO" id="GO:0006400">
    <property type="term" value="P:tRNA modification"/>
    <property type="evidence" value="ECO:0007669"/>
    <property type="project" value="TreeGrafter"/>
</dbReference>
<dbReference type="GO" id="GO:0005524">
    <property type="term" value="F:ATP binding"/>
    <property type="evidence" value="ECO:0007669"/>
    <property type="project" value="UniProtKB-KW"/>
</dbReference>
<feature type="non-terminal residue" evidence="5">
    <location>
        <position position="1"/>
    </location>
</feature>
<dbReference type="Pfam" id="PF01715">
    <property type="entry name" value="IPPT"/>
    <property type="match status" value="1"/>
</dbReference>
<dbReference type="PANTHER" id="PTHR11088">
    <property type="entry name" value="TRNA DIMETHYLALLYLTRANSFERASE"/>
    <property type="match status" value="1"/>
</dbReference>
<evidence type="ECO:0008006" key="6">
    <source>
        <dbReference type="Google" id="ProtNLM"/>
    </source>
</evidence>
<sequence>TDKNKKRNFKVLKIGLNREREELYEMINKRVEKMVKAGLVEEAKKFYQYRNLNSLNTVGYKELFDHFDGKINLDESIELIKRNTRRYAKRQLTWFQKDKNIHWFEPSDVNKILELVRKET</sequence>
<evidence type="ECO:0000313" key="5">
    <source>
        <dbReference type="EMBL" id="GAH56536.1"/>
    </source>
</evidence>
<protein>
    <recommendedName>
        <fullName evidence="6">tRNA (Adenosine(37)-N6)-dimethylallyltransferase MiaA</fullName>
    </recommendedName>
</protein>
<evidence type="ECO:0000256" key="2">
    <source>
        <dbReference type="ARBA" id="ARBA00022679"/>
    </source>
</evidence>
<reference evidence="5" key="1">
    <citation type="journal article" date="2014" name="Front. Microbiol.">
        <title>High frequency of phylogenetically diverse reductive dehalogenase-homologous genes in deep subseafloor sedimentary metagenomes.</title>
        <authorList>
            <person name="Kawai M."/>
            <person name="Futagami T."/>
            <person name="Toyoda A."/>
            <person name="Takaki Y."/>
            <person name="Nishi S."/>
            <person name="Hori S."/>
            <person name="Arai W."/>
            <person name="Tsubouchi T."/>
            <person name="Morono Y."/>
            <person name="Uchiyama I."/>
            <person name="Ito T."/>
            <person name="Fujiyama A."/>
            <person name="Inagaki F."/>
            <person name="Takami H."/>
        </authorList>
    </citation>
    <scope>NUCLEOTIDE SEQUENCE</scope>
    <source>
        <strain evidence="5">Expedition CK06-06</strain>
    </source>
</reference>
<organism evidence="5">
    <name type="scientific">marine sediment metagenome</name>
    <dbReference type="NCBI Taxonomy" id="412755"/>
    <lineage>
        <taxon>unclassified sequences</taxon>
        <taxon>metagenomes</taxon>
        <taxon>ecological metagenomes</taxon>
    </lineage>
</organism>
<evidence type="ECO:0000256" key="4">
    <source>
        <dbReference type="ARBA" id="ARBA00022840"/>
    </source>
</evidence>
<evidence type="ECO:0000256" key="1">
    <source>
        <dbReference type="ARBA" id="ARBA00005842"/>
    </source>
</evidence>
<dbReference type="PANTHER" id="PTHR11088:SF60">
    <property type="entry name" value="TRNA DIMETHYLALLYLTRANSFERASE"/>
    <property type="match status" value="1"/>
</dbReference>
<keyword evidence="2" id="KW-0808">Transferase</keyword>
<keyword evidence="3" id="KW-0547">Nucleotide-binding</keyword>
<dbReference type="AlphaFoldDB" id="X1GF82"/>
<dbReference type="InterPro" id="IPR027417">
    <property type="entry name" value="P-loop_NTPase"/>
</dbReference>
<dbReference type="InterPro" id="IPR039657">
    <property type="entry name" value="Dimethylallyltransferase"/>
</dbReference>